<dbReference type="Proteomes" id="UP001209540">
    <property type="component" value="Unassembled WGS sequence"/>
</dbReference>
<proteinExistence type="predicted"/>
<protein>
    <submittedName>
        <fullName evidence="2">Uncharacterized protein</fullName>
    </submittedName>
</protein>
<keyword evidence="3" id="KW-1185">Reference proteome</keyword>
<feature type="compositionally biased region" description="Low complexity" evidence="1">
    <location>
        <begin position="274"/>
        <end position="298"/>
    </location>
</feature>
<comment type="caution">
    <text evidence="2">The sequence shown here is derived from an EMBL/GenBank/DDBJ whole genome shotgun (WGS) entry which is preliminary data.</text>
</comment>
<feature type="region of interest" description="Disordered" evidence="1">
    <location>
        <begin position="223"/>
        <end position="260"/>
    </location>
</feature>
<evidence type="ECO:0000313" key="3">
    <source>
        <dbReference type="Proteomes" id="UP001209540"/>
    </source>
</evidence>
<evidence type="ECO:0000256" key="1">
    <source>
        <dbReference type="SAM" id="MobiDB-lite"/>
    </source>
</evidence>
<evidence type="ECO:0000313" key="2">
    <source>
        <dbReference type="EMBL" id="KAI9266676.1"/>
    </source>
</evidence>
<feature type="region of interest" description="Disordered" evidence="1">
    <location>
        <begin position="594"/>
        <end position="640"/>
    </location>
</feature>
<feature type="region of interest" description="Disordered" evidence="1">
    <location>
        <begin position="274"/>
        <end position="315"/>
    </location>
</feature>
<reference evidence="2" key="1">
    <citation type="journal article" date="2022" name="IScience">
        <title>Evolution of zygomycete secretomes and the origins of terrestrial fungal ecologies.</title>
        <authorList>
            <person name="Chang Y."/>
            <person name="Wang Y."/>
            <person name="Mondo S."/>
            <person name="Ahrendt S."/>
            <person name="Andreopoulos W."/>
            <person name="Barry K."/>
            <person name="Beard J."/>
            <person name="Benny G.L."/>
            <person name="Blankenship S."/>
            <person name="Bonito G."/>
            <person name="Cuomo C."/>
            <person name="Desiro A."/>
            <person name="Gervers K.A."/>
            <person name="Hundley H."/>
            <person name="Kuo A."/>
            <person name="LaButti K."/>
            <person name="Lang B.F."/>
            <person name="Lipzen A."/>
            <person name="O'Donnell K."/>
            <person name="Pangilinan J."/>
            <person name="Reynolds N."/>
            <person name="Sandor L."/>
            <person name="Smith M.E."/>
            <person name="Tsang A."/>
            <person name="Grigoriev I.V."/>
            <person name="Stajich J.E."/>
            <person name="Spatafora J.W."/>
        </authorList>
    </citation>
    <scope>NUCLEOTIDE SEQUENCE</scope>
    <source>
        <strain evidence="2">RSA 2281</strain>
    </source>
</reference>
<dbReference type="Gene3D" id="2.60.40.150">
    <property type="entry name" value="C2 domain"/>
    <property type="match status" value="1"/>
</dbReference>
<sequence length="661" mass="73191">MSLLLTRTCEYAILVAVQQGRHFSHSANHDICIQSKLELRLPAAVDDLIPPTTIISTPPTSISRDGTVFFDTTLAYLISTKLLQRLRTHNAEINLTVNSVASDATQQRIGTLSLSVADAKMVVHHGGHMEKVNRFVVDRGDWRSLSPDNNRKEQLKAGLFIVSMPDKKSLSSTSSSCSTSFNNMEIKSLMDLSGTSSSNNTPLLFSDSITTTTATTTVLSSPSSQSFLKNTKHQQKQPTSALHRHKQIQQRQQKLKKSVEGPIIIPSIATTTTTTTAAAAGTTKTSTATSSSSSSGAGFNEGRSVSWIKPRDVEQQTKKELQQSLRRAKSHTDLKVDLNIDQLAAEFRRIQLPTNTVAAKQQRRLRQQTSNTAISMATTASVVSHPSTTTDSVPRYHQIGSGTTAFTFYFSIVHADNLKHLMPKPTSGRRGITRKPVFAYTFLSQRITCPASSISKQPSSPWPTCFYLRGHLVDIQNWLNDQSFMEVSLQLNDEENDHLLFTKETVGLAHIPFNNLAFYRSRDVCYDHRRRSSSTSSMVDPNLIERTFPVYDVKRRWRKKEDTKLGEEISKVTVRLGLVSGWWKDEGEEDHETIATTTTGGTATTASSSSSSASSLSKTTSKIHGSSPPSSSTSSTMKRQISHTNELFDWFKKKKLRSSVK</sequence>
<reference evidence="2" key="2">
    <citation type="submission" date="2023-02" db="EMBL/GenBank/DDBJ databases">
        <authorList>
            <consortium name="DOE Joint Genome Institute"/>
            <person name="Mondo S.J."/>
            <person name="Chang Y."/>
            <person name="Wang Y."/>
            <person name="Ahrendt S."/>
            <person name="Andreopoulos W."/>
            <person name="Barry K."/>
            <person name="Beard J."/>
            <person name="Benny G.L."/>
            <person name="Blankenship S."/>
            <person name="Bonito G."/>
            <person name="Cuomo C."/>
            <person name="Desiro A."/>
            <person name="Gervers K.A."/>
            <person name="Hundley H."/>
            <person name="Kuo A."/>
            <person name="LaButti K."/>
            <person name="Lang B.F."/>
            <person name="Lipzen A."/>
            <person name="O'Donnell K."/>
            <person name="Pangilinan J."/>
            <person name="Reynolds N."/>
            <person name="Sandor L."/>
            <person name="Smith M.W."/>
            <person name="Tsang A."/>
            <person name="Grigoriev I.V."/>
            <person name="Stajich J.E."/>
            <person name="Spatafora J.W."/>
        </authorList>
    </citation>
    <scope>NUCLEOTIDE SEQUENCE</scope>
    <source>
        <strain evidence="2">RSA 2281</strain>
    </source>
</reference>
<dbReference type="AlphaFoldDB" id="A0AAD5PFB8"/>
<accession>A0AAD5PFB8</accession>
<dbReference type="InterPro" id="IPR035892">
    <property type="entry name" value="C2_domain_sf"/>
</dbReference>
<dbReference type="EMBL" id="JAIXMP010000010">
    <property type="protein sequence ID" value="KAI9266676.1"/>
    <property type="molecule type" value="Genomic_DNA"/>
</dbReference>
<gene>
    <name evidence="2" type="ORF">BDA99DRAFT_506407</name>
</gene>
<name>A0AAD5PFB8_9FUNG</name>
<feature type="compositionally biased region" description="Basic residues" evidence="1">
    <location>
        <begin position="242"/>
        <end position="256"/>
    </location>
</feature>
<organism evidence="2 3">
    <name type="scientific">Phascolomyces articulosus</name>
    <dbReference type="NCBI Taxonomy" id="60185"/>
    <lineage>
        <taxon>Eukaryota</taxon>
        <taxon>Fungi</taxon>
        <taxon>Fungi incertae sedis</taxon>
        <taxon>Mucoromycota</taxon>
        <taxon>Mucoromycotina</taxon>
        <taxon>Mucoromycetes</taxon>
        <taxon>Mucorales</taxon>
        <taxon>Lichtheimiaceae</taxon>
        <taxon>Phascolomyces</taxon>
    </lineage>
</organism>
<feature type="compositionally biased region" description="Low complexity" evidence="1">
    <location>
        <begin position="594"/>
        <end position="636"/>
    </location>
</feature>